<evidence type="ECO:0000256" key="3">
    <source>
        <dbReference type="ARBA" id="ARBA00022617"/>
    </source>
</evidence>
<dbReference type="PRINTS" id="PR00463">
    <property type="entry name" value="EP450I"/>
</dbReference>
<keyword evidence="10 13" id="KW-0472">Membrane</keyword>
<dbReference type="GO" id="GO:0016020">
    <property type="term" value="C:membrane"/>
    <property type="evidence" value="ECO:0007669"/>
    <property type="project" value="UniProtKB-SubCell"/>
</dbReference>
<dbReference type="PANTHER" id="PTHR24282:SF15">
    <property type="entry name" value="CYTOCHROME P450, FAMILY 715, SUBFAMILY A, POLYPEPTIDE 1"/>
    <property type="match status" value="1"/>
</dbReference>
<keyword evidence="6 13" id="KW-1133">Transmembrane helix</keyword>
<dbReference type="PROSITE" id="PS00086">
    <property type="entry name" value="CYTOCHROME_P450"/>
    <property type="match status" value="1"/>
</dbReference>
<proteinExistence type="inferred from homology"/>
<keyword evidence="14" id="KW-1185">Reference proteome</keyword>
<evidence type="ECO:0000256" key="7">
    <source>
        <dbReference type="ARBA" id="ARBA00023002"/>
    </source>
</evidence>
<gene>
    <name evidence="15" type="primary">LOC120272466</name>
</gene>
<comment type="similarity">
    <text evidence="2 12">Belongs to the cytochrome P450 family.</text>
</comment>
<evidence type="ECO:0000256" key="4">
    <source>
        <dbReference type="ARBA" id="ARBA00022692"/>
    </source>
</evidence>
<evidence type="ECO:0000256" key="8">
    <source>
        <dbReference type="ARBA" id="ARBA00023004"/>
    </source>
</evidence>
<evidence type="ECO:0000256" key="9">
    <source>
        <dbReference type="ARBA" id="ARBA00023033"/>
    </source>
</evidence>
<evidence type="ECO:0000313" key="14">
    <source>
        <dbReference type="Proteomes" id="UP001515500"/>
    </source>
</evidence>
<name>A0AB40C5Z3_DIOCR</name>
<evidence type="ECO:0000256" key="10">
    <source>
        <dbReference type="ARBA" id="ARBA00023136"/>
    </source>
</evidence>
<evidence type="ECO:0000256" key="11">
    <source>
        <dbReference type="PIRSR" id="PIRSR602401-1"/>
    </source>
</evidence>
<dbReference type="Gene3D" id="1.10.630.10">
    <property type="entry name" value="Cytochrome P450"/>
    <property type="match status" value="1"/>
</dbReference>
<sequence length="527" mass="60400">MEIFSITSIYALGVVSLGFLLFFSVFAMVCIFWLMPVCKNNKLRKNGFHGPSPRFPFGNLMEMRNKNLHQLPSSSSCFSPSGDHLRTTISHDIHSTAFSYFAQWRKTFGRVFVYWLGTEPFLYVSEPEFLKKVTSGSLSKSWGKPNVFKYDRRPMFGNGLVMVEGDEWDHHRHIIVPAFSIKNLNGMQNLMVETTTNMLEEWKKLMDIGKHEINVDEYIIRNAAEIIAKTSFGISEEDGKMVFEKLQTMQTMLFKSNRLVGVPFSKLLSPKKSQEAWKLGKEIDKLLLRIITSRKDQACTINGQQDLISILLEGNKALKKKLTTQELVDESKTFFFGGHETTALALTWTLFLLALYPQWQKLLREEIMEVSNGDPLDSTMLTKLVKMGWVFNETLRLYSPAPNAQRQAREDIKVGDIFIPKGTNMWIDIVAMHHDRELWGDDVNEFKPERFMEHNNGGCKHRMGFMPFGFGGRVCVGRNLSITEYKIVLSLILQKFSFSLSPSYLHSPKIMLTLRPSLGVPLIVHPI</sequence>
<evidence type="ECO:0000313" key="15">
    <source>
        <dbReference type="RefSeq" id="XP_039135231.1"/>
    </source>
</evidence>
<feature type="transmembrane region" description="Helical" evidence="13">
    <location>
        <begin position="9"/>
        <end position="35"/>
    </location>
</feature>
<keyword evidence="4 13" id="KW-0812">Transmembrane</keyword>
<organism evidence="14 15">
    <name type="scientific">Dioscorea cayennensis subsp. rotundata</name>
    <name type="common">White Guinea yam</name>
    <name type="synonym">Dioscorea rotundata</name>
    <dbReference type="NCBI Taxonomy" id="55577"/>
    <lineage>
        <taxon>Eukaryota</taxon>
        <taxon>Viridiplantae</taxon>
        <taxon>Streptophyta</taxon>
        <taxon>Embryophyta</taxon>
        <taxon>Tracheophyta</taxon>
        <taxon>Spermatophyta</taxon>
        <taxon>Magnoliopsida</taxon>
        <taxon>Liliopsida</taxon>
        <taxon>Dioscoreales</taxon>
        <taxon>Dioscoreaceae</taxon>
        <taxon>Dioscorea</taxon>
    </lineage>
</organism>
<evidence type="ECO:0000256" key="12">
    <source>
        <dbReference type="RuleBase" id="RU000461"/>
    </source>
</evidence>
<keyword evidence="3 11" id="KW-0349">Heme</keyword>
<keyword evidence="7 12" id="KW-0560">Oxidoreductase</keyword>
<evidence type="ECO:0000256" key="6">
    <source>
        <dbReference type="ARBA" id="ARBA00022989"/>
    </source>
</evidence>
<evidence type="ECO:0000256" key="1">
    <source>
        <dbReference type="ARBA" id="ARBA00004370"/>
    </source>
</evidence>
<dbReference type="GeneID" id="120272466"/>
<protein>
    <submittedName>
        <fullName evidence="15">Cytokinin hydroxylase-like</fullName>
    </submittedName>
</protein>
<dbReference type="GO" id="GO:0004497">
    <property type="term" value="F:monooxygenase activity"/>
    <property type="evidence" value="ECO:0007669"/>
    <property type="project" value="UniProtKB-KW"/>
</dbReference>
<dbReference type="PANTHER" id="PTHR24282">
    <property type="entry name" value="CYTOCHROME P450 FAMILY MEMBER"/>
    <property type="match status" value="1"/>
</dbReference>
<evidence type="ECO:0000256" key="5">
    <source>
        <dbReference type="ARBA" id="ARBA00022723"/>
    </source>
</evidence>
<dbReference type="InterPro" id="IPR002401">
    <property type="entry name" value="Cyt_P450_E_grp-I"/>
</dbReference>
<dbReference type="InterPro" id="IPR050665">
    <property type="entry name" value="Cytochrome_P450_Monooxygen"/>
</dbReference>
<reference evidence="15" key="1">
    <citation type="submission" date="2025-08" db="UniProtKB">
        <authorList>
            <consortium name="RefSeq"/>
        </authorList>
    </citation>
    <scope>IDENTIFICATION</scope>
</reference>
<dbReference type="GO" id="GO:0020037">
    <property type="term" value="F:heme binding"/>
    <property type="evidence" value="ECO:0007669"/>
    <property type="project" value="InterPro"/>
</dbReference>
<feature type="binding site" description="axial binding residue" evidence="11">
    <location>
        <position position="475"/>
    </location>
    <ligand>
        <name>heme</name>
        <dbReference type="ChEBI" id="CHEBI:30413"/>
    </ligand>
    <ligandPart>
        <name>Fe</name>
        <dbReference type="ChEBI" id="CHEBI:18248"/>
    </ligandPart>
</feature>
<comment type="subcellular location">
    <subcellularLocation>
        <location evidence="1">Membrane</location>
    </subcellularLocation>
</comment>
<dbReference type="InterPro" id="IPR001128">
    <property type="entry name" value="Cyt_P450"/>
</dbReference>
<comment type="cofactor">
    <cofactor evidence="11">
        <name>heme</name>
        <dbReference type="ChEBI" id="CHEBI:30413"/>
    </cofactor>
</comment>
<dbReference type="InterPro" id="IPR017972">
    <property type="entry name" value="Cyt_P450_CS"/>
</dbReference>
<keyword evidence="9 12" id="KW-0503">Monooxygenase</keyword>
<dbReference type="RefSeq" id="XP_039135231.1">
    <property type="nucleotide sequence ID" value="XM_039279297.1"/>
</dbReference>
<dbReference type="GO" id="GO:0016705">
    <property type="term" value="F:oxidoreductase activity, acting on paired donors, with incorporation or reduction of molecular oxygen"/>
    <property type="evidence" value="ECO:0007669"/>
    <property type="project" value="InterPro"/>
</dbReference>
<dbReference type="Pfam" id="PF00067">
    <property type="entry name" value="p450"/>
    <property type="match status" value="1"/>
</dbReference>
<dbReference type="GO" id="GO:0006629">
    <property type="term" value="P:lipid metabolic process"/>
    <property type="evidence" value="ECO:0007669"/>
    <property type="project" value="UniProtKB-ARBA"/>
</dbReference>
<dbReference type="AlphaFoldDB" id="A0AB40C5Z3"/>
<dbReference type="SUPFAM" id="SSF48264">
    <property type="entry name" value="Cytochrome P450"/>
    <property type="match status" value="1"/>
</dbReference>
<dbReference type="Proteomes" id="UP001515500">
    <property type="component" value="Chromosome 11"/>
</dbReference>
<dbReference type="InterPro" id="IPR036396">
    <property type="entry name" value="Cyt_P450_sf"/>
</dbReference>
<keyword evidence="5 11" id="KW-0479">Metal-binding</keyword>
<evidence type="ECO:0000256" key="2">
    <source>
        <dbReference type="ARBA" id="ARBA00010617"/>
    </source>
</evidence>
<dbReference type="PRINTS" id="PR00385">
    <property type="entry name" value="P450"/>
</dbReference>
<keyword evidence="8 11" id="KW-0408">Iron</keyword>
<evidence type="ECO:0000256" key="13">
    <source>
        <dbReference type="SAM" id="Phobius"/>
    </source>
</evidence>
<dbReference type="GO" id="GO:0005506">
    <property type="term" value="F:iron ion binding"/>
    <property type="evidence" value="ECO:0007669"/>
    <property type="project" value="InterPro"/>
</dbReference>
<accession>A0AB40C5Z3</accession>